<organism evidence="1 2">
    <name type="scientific">Pseudomonas typographi</name>
    <dbReference type="NCBI Taxonomy" id="2715964"/>
    <lineage>
        <taxon>Bacteria</taxon>
        <taxon>Pseudomonadati</taxon>
        <taxon>Pseudomonadota</taxon>
        <taxon>Gammaproteobacteria</taxon>
        <taxon>Pseudomonadales</taxon>
        <taxon>Pseudomonadaceae</taxon>
        <taxon>Pseudomonas</taxon>
    </lineage>
</organism>
<dbReference type="Proteomes" id="UP000805841">
    <property type="component" value="Unassembled WGS sequence"/>
</dbReference>
<proteinExistence type="predicted"/>
<comment type="caution">
    <text evidence="1">The sequence shown here is derived from an EMBL/GenBank/DDBJ whole genome shotgun (WGS) entry which is preliminary data.</text>
</comment>
<sequence>MIRIRGTIGQWPVDLSVELESVDWQRLAAQVTPAVAEAPAASTPRAGQDDALWANALRLVEQAGRINGPALMEQLESLAGNATAAKRLLVRLRHCPQVRVLTQADAPLYCWQG</sequence>
<dbReference type="RefSeq" id="WP_190422890.1">
    <property type="nucleotide sequence ID" value="NZ_JAAOCA010000022.1"/>
</dbReference>
<dbReference type="EMBL" id="JAAOCA010000022">
    <property type="protein sequence ID" value="MBD1600516.1"/>
    <property type="molecule type" value="Genomic_DNA"/>
</dbReference>
<accession>A0ABR7Z5D6</accession>
<name>A0ABR7Z5D6_9PSED</name>
<protein>
    <submittedName>
        <fullName evidence="1">Uncharacterized protein</fullName>
    </submittedName>
</protein>
<reference evidence="1 2" key="1">
    <citation type="journal article" date="2020" name="Insects">
        <title>Bacteria Belonging to Pseudomonas typographi sp. nov. from the Bark Beetle Ips typographus Have Genomic Potential to Aid in the Host Ecology.</title>
        <authorList>
            <person name="Peral-Aranega E."/>
            <person name="Saati-Santamaria Z."/>
            <person name="Kolarik M."/>
            <person name="Rivas R."/>
            <person name="Garcia-Fraile P."/>
        </authorList>
    </citation>
    <scope>NUCLEOTIDE SEQUENCE [LARGE SCALE GENOMIC DNA]</scope>
    <source>
        <strain evidence="1 2">CA3A</strain>
    </source>
</reference>
<keyword evidence="2" id="KW-1185">Reference proteome</keyword>
<evidence type="ECO:0000313" key="2">
    <source>
        <dbReference type="Proteomes" id="UP000805841"/>
    </source>
</evidence>
<gene>
    <name evidence="1" type="ORF">HAQ05_17630</name>
</gene>
<evidence type="ECO:0000313" key="1">
    <source>
        <dbReference type="EMBL" id="MBD1600516.1"/>
    </source>
</evidence>